<feature type="transmembrane region" description="Helical" evidence="1">
    <location>
        <begin position="36"/>
        <end position="65"/>
    </location>
</feature>
<protein>
    <submittedName>
        <fullName evidence="2">Uncharacterized protein</fullName>
    </submittedName>
</protein>
<accession>A0ABZ2ZZB6</accession>
<keyword evidence="1" id="KW-0472">Membrane</keyword>
<sequence length="435" mass="44591">MENQDNGFSGNPETLDLPAEPGRRHPQWWLALQSALIAYGLTLGAALVTMALLVLGFFLGGTGALNGMNDSAGTMGARLDGPSALLIYPFFLAAMALGGTPVLTISAAGYANLPAPLVSIWVGALPLLLTAVALTALWRRGRRAERREGLASEWHRWLYSALTGLGLAAVSVLMSLLMSLREDTEAGAMFLTAASPGLVAGAVLMGTLATWAGRKNGTGTAPRWITRIEQFLPGIRTGLRVAGGHYLAYTAVAGTALLVTGLVKGGVAVAFASPLWLPTAAGWAYGLGHLSAVSEHGLPAAANLPGSIGDLPAWASAAAGVLSLLLAAAASVAWYLARNRQPQVLARFSSWLTLPAAFGLAGAAVSILSVLVTGQTFAGGGRGVDLGAAGPVPWTFLVMAAWGLVIEAGARTMAGHVAHLVPARVSARLTRSAGN</sequence>
<feature type="transmembrane region" description="Helical" evidence="1">
    <location>
        <begin position="86"/>
        <end position="111"/>
    </location>
</feature>
<evidence type="ECO:0000313" key="3">
    <source>
        <dbReference type="Proteomes" id="UP001448858"/>
    </source>
</evidence>
<dbReference type="EMBL" id="CP151657">
    <property type="protein sequence ID" value="WZP15617.1"/>
    <property type="molecule type" value="Genomic_DNA"/>
</dbReference>
<evidence type="ECO:0000256" key="1">
    <source>
        <dbReference type="SAM" id="Phobius"/>
    </source>
</evidence>
<keyword evidence="1" id="KW-0812">Transmembrane</keyword>
<gene>
    <name evidence="2" type="ORF">AAE021_15925</name>
</gene>
<organism evidence="2 3">
    <name type="scientific">Arthrobacter citreus</name>
    <dbReference type="NCBI Taxonomy" id="1670"/>
    <lineage>
        <taxon>Bacteria</taxon>
        <taxon>Bacillati</taxon>
        <taxon>Actinomycetota</taxon>
        <taxon>Actinomycetes</taxon>
        <taxon>Micrococcales</taxon>
        <taxon>Micrococcaceae</taxon>
        <taxon>Arthrobacter</taxon>
    </lineage>
</organism>
<name>A0ABZ2ZZB6_9MICC</name>
<proteinExistence type="predicted"/>
<feature type="transmembrane region" description="Helical" evidence="1">
    <location>
        <begin position="157"/>
        <end position="180"/>
    </location>
</feature>
<feature type="transmembrane region" description="Helical" evidence="1">
    <location>
        <begin position="186"/>
        <end position="213"/>
    </location>
</feature>
<reference evidence="2 3" key="1">
    <citation type="submission" date="2024-04" db="EMBL/GenBank/DDBJ databases">
        <title>Arthrobacter sp. from Plains bison fecal sample.</title>
        <authorList>
            <person name="Ruzzini A."/>
        </authorList>
    </citation>
    <scope>NUCLEOTIDE SEQUENCE [LARGE SCALE GENOMIC DNA]</scope>
    <source>
        <strain evidence="2 3">EINP1</strain>
    </source>
</reference>
<evidence type="ECO:0000313" key="2">
    <source>
        <dbReference type="EMBL" id="WZP15617.1"/>
    </source>
</evidence>
<keyword evidence="3" id="KW-1185">Reference proteome</keyword>
<feature type="transmembrane region" description="Helical" evidence="1">
    <location>
        <begin position="246"/>
        <end position="272"/>
    </location>
</feature>
<feature type="transmembrane region" description="Helical" evidence="1">
    <location>
        <begin position="117"/>
        <end position="137"/>
    </location>
</feature>
<dbReference type="RefSeq" id="WP_342023274.1">
    <property type="nucleotide sequence ID" value="NZ_CP151657.1"/>
</dbReference>
<feature type="transmembrane region" description="Helical" evidence="1">
    <location>
        <begin position="348"/>
        <end position="372"/>
    </location>
</feature>
<dbReference type="Proteomes" id="UP001448858">
    <property type="component" value="Chromosome"/>
</dbReference>
<feature type="transmembrane region" description="Helical" evidence="1">
    <location>
        <begin position="313"/>
        <end position="336"/>
    </location>
</feature>
<feature type="transmembrane region" description="Helical" evidence="1">
    <location>
        <begin position="392"/>
        <end position="410"/>
    </location>
</feature>
<keyword evidence="1" id="KW-1133">Transmembrane helix</keyword>